<dbReference type="RefSeq" id="WP_092495754.1">
    <property type="nucleotide sequence ID" value="NZ_FOFG01000003.1"/>
</dbReference>
<feature type="domain" description="Ketoreductase" evidence="3">
    <location>
        <begin position="8"/>
        <end position="165"/>
    </location>
</feature>
<gene>
    <name evidence="4" type="ORF">SAMN05216548_103144</name>
</gene>
<evidence type="ECO:0000313" key="5">
    <source>
        <dbReference type="Proteomes" id="UP000199647"/>
    </source>
</evidence>
<dbReference type="Pfam" id="PF13561">
    <property type="entry name" value="adh_short_C2"/>
    <property type="match status" value="1"/>
</dbReference>
<comment type="similarity">
    <text evidence="1">Belongs to the short-chain dehydrogenases/reductases (SDR) family.</text>
</comment>
<evidence type="ECO:0000259" key="3">
    <source>
        <dbReference type="SMART" id="SM00822"/>
    </source>
</evidence>
<dbReference type="PRINTS" id="PR00080">
    <property type="entry name" value="SDRFAMILY"/>
</dbReference>
<dbReference type="STRING" id="1855383.SAMN05216548_103144"/>
<dbReference type="Gene3D" id="3.40.50.720">
    <property type="entry name" value="NAD(P)-binding Rossmann-like Domain"/>
    <property type="match status" value="1"/>
</dbReference>
<organism evidence="4 5">
    <name type="scientific">Faunimonas pinastri</name>
    <dbReference type="NCBI Taxonomy" id="1855383"/>
    <lineage>
        <taxon>Bacteria</taxon>
        <taxon>Pseudomonadati</taxon>
        <taxon>Pseudomonadota</taxon>
        <taxon>Alphaproteobacteria</taxon>
        <taxon>Hyphomicrobiales</taxon>
        <taxon>Afifellaceae</taxon>
        <taxon>Faunimonas</taxon>
    </lineage>
</organism>
<dbReference type="InterPro" id="IPR057326">
    <property type="entry name" value="KR_dom"/>
</dbReference>
<protein>
    <submittedName>
        <fullName evidence="4">3-oxoacyl-[acyl-carrier protein] reductase</fullName>
    </submittedName>
</protein>
<dbReference type="GO" id="GO:0016616">
    <property type="term" value="F:oxidoreductase activity, acting on the CH-OH group of donors, NAD or NADP as acceptor"/>
    <property type="evidence" value="ECO:0007669"/>
    <property type="project" value="TreeGrafter"/>
</dbReference>
<accession>A0A1H9EFG3</accession>
<dbReference type="PANTHER" id="PTHR42760:SF133">
    <property type="entry name" value="3-OXOACYL-[ACYL-CARRIER-PROTEIN] REDUCTASE"/>
    <property type="match status" value="1"/>
</dbReference>
<dbReference type="InterPro" id="IPR020904">
    <property type="entry name" value="Sc_DH/Rdtase_CS"/>
</dbReference>
<dbReference type="PANTHER" id="PTHR42760">
    <property type="entry name" value="SHORT-CHAIN DEHYDROGENASES/REDUCTASES FAMILY MEMBER"/>
    <property type="match status" value="1"/>
</dbReference>
<proteinExistence type="inferred from homology"/>
<evidence type="ECO:0000256" key="2">
    <source>
        <dbReference type="ARBA" id="ARBA00023002"/>
    </source>
</evidence>
<evidence type="ECO:0000313" key="4">
    <source>
        <dbReference type="EMBL" id="SEQ23748.1"/>
    </source>
</evidence>
<dbReference type="Proteomes" id="UP000199647">
    <property type="component" value="Unassembled WGS sequence"/>
</dbReference>
<dbReference type="EMBL" id="FOFG01000003">
    <property type="protein sequence ID" value="SEQ23748.1"/>
    <property type="molecule type" value="Genomic_DNA"/>
</dbReference>
<dbReference type="OrthoDB" id="9803333at2"/>
<sequence length="235" mass="24573">MTQASSKKVAVVTGGLRGIGAAIREALTQDGFVATSIDLSAEPGDALQYACDISDVAALFAVLERIEQDHGLVGVLVNNAGILSNKSLFELTPDVFDRTLAVNLRAMMFASQWVARRLTEEDEAGAIVNVASSAGRFGSSWMDYGASKGGAISLTMSLAKVLAEKKIRVNAVAPGQVVTDMHRAMSPAQQAANAARIGMKRPADPAEIAKVVAFLAGEDASFMTGSIIDVNGGRF</sequence>
<dbReference type="InterPro" id="IPR036291">
    <property type="entry name" value="NAD(P)-bd_dom_sf"/>
</dbReference>
<keyword evidence="5" id="KW-1185">Reference proteome</keyword>
<dbReference type="InterPro" id="IPR002347">
    <property type="entry name" value="SDR_fam"/>
</dbReference>
<dbReference type="PRINTS" id="PR00081">
    <property type="entry name" value="GDHRDH"/>
</dbReference>
<evidence type="ECO:0000256" key="1">
    <source>
        <dbReference type="ARBA" id="ARBA00006484"/>
    </source>
</evidence>
<keyword evidence="2" id="KW-0560">Oxidoreductase</keyword>
<reference evidence="4 5" key="1">
    <citation type="submission" date="2016-10" db="EMBL/GenBank/DDBJ databases">
        <authorList>
            <person name="de Groot N.N."/>
        </authorList>
    </citation>
    <scope>NUCLEOTIDE SEQUENCE [LARGE SCALE GENOMIC DNA]</scope>
    <source>
        <strain evidence="4 5">A52C2</strain>
    </source>
</reference>
<dbReference type="AlphaFoldDB" id="A0A1H9EFG3"/>
<dbReference type="SUPFAM" id="SSF51735">
    <property type="entry name" value="NAD(P)-binding Rossmann-fold domains"/>
    <property type="match status" value="1"/>
</dbReference>
<dbReference type="FunFam" id="3.40.50.720:FF:000084">
    <property type="entry name" value="Short-chain dehydrogenase reductase"/>
    <property type="match status" value="1"/>
</dbReference>
<name>A0A1H9EFG3_9HYPH</name>
<dbReference type="PROSITE" id="PS00061">
    <property type="entry name" value="ADH_SHORT"/>
    <property type="match status" value="1"/>
</dbReference>
<dbReference type="SMART" id="SM00822">
    <property type="entry name" value="PKS_KR"/>
    <property type="match status" value="1"/>
</dbReference>